<evidence type="ECO:0000256" key="1">
    <source>
        <dbReference type="SAM" id="Phobius"/>
    </source>
</evidence>
<dbReference type="InterPro" id="IPR012902">
    <property type="entry name" value="N_methyl_site"/>
</dbReference>
<evidence type="ECO:0000313" key="3">
    <source>
        <dbReference type="Proteomes" id="UP000294593"/>
    </source>
</evidence>
<keyword evidence="1" id="KW-0472">Membrane</keyword>
<feature type="transmembrane region" description="Helical" evidence="1">
    <location>
        <begin position="12"/>
        <end position="34"/>
    </location>
</feature>
<dbReference type="EMBL" id="SNXW01000002">
    <property type="protein sequence ID" value="TDP85797.1"/>
    <property type="molecule type" value="Genomic_DNA"/>
</dbReference>
<proteinExistence type="predicted"/>
<dbReference type="RefSeq" id="WP_133606755.1">
    <property type="nucleotide sequence ID" value="NZ_SNXW01000002.1"/>
</dbReference>
<dbReference type="Proteomes" id="UP000294593">
    <property type="component" value="Unassembled WGS sequence"/>
</dbReference>
<sequence length="297" mass="30844">MLQGLRPAPGFTVIELVVTMVILSVLAVMVGGFIRPTIDSYFAVQQRADLADQADLAIRRAIADVRSSVPNSLRVPNSQCFEMVPTIGGGRYRMGPDVTNDTPAGCASGSSATCSAWVDPSGSTSVFDALNIVRQPPSAGDWVVVNNQNGDDVYNGNNRALVNGVSTPSSTQGVLRLTIAATQFPAGYADGRFQVIAAGEPTVFYVCSGADGTLDGNGNGRGTLYRLTRGFQPGYPSACPSVAGAAVAATNVKSCTFVYDANHGATQQSGFIWLDIELARAGEVAHLATGAHVANAP</sequence>
<name>A0A4R6RIV0_9BURK</name>
<reference evidence="2 3" key="1">
    <citation type="submission" date="2019-03" db="EMBL/GenBank/DDBJ databases">
        <title>Genomic Encyclopedia of Type Strains, Phase IV (KMG-IV): sequencing the most valuable type-strain genomes for metagenomic binning, comparative biology and taxonomic classification.</title>
        <authorList>
            <person name="Goeker M."/>
        </authorList>
    </citation>
    <scope>NUCLEOTIDE SEQUENCE [LARGE SCALE GENOMIC DNA]</scope>
    <source>
        <strain evidence="2 3">DSM 11901</strain>
    </source>
</reference>
<dbReference type="SUPFAM" id="SSF54523">
    <property type="entry name" value="Pili subunits"/>
    <property type="match status" value="1"/>
</dbReference>
<organism evidence="2 3">
    <name type="scientific">Aquabacterium commune</name>
    <dbReference type="NCBI Taxonomy" id="70586"/>
    <lineage>
        <taxon>Bacteria</taxon>
        <taxon>Pseudomonadati</taxon>
        <taxon>Pseudomonadota</taxon>
        <taxon>Betaproteobacteria</taxon>
        <taxon>Burkholderiales</taxon>
        <taxon>Aquabacterium</taxon>
    </lineage>
</organism>
<dbReference type="InterPro" id="IPR045584">
    <property type="entry name" value="Pilin-like"/>
</dbReference>
<dbReference type="Pfam" id="PF07963">
    <property type="entry name" value="N_methyl"/>
    <property type="match status" value="1"/>
</dbReference>
<comment type="caution">
    <text evidence="2">The sequence shown here is derived from an EMBL/GenBank/DDBJ whole genome shotgun (WGS) entry which is preliminary data.</text>
</comment>
<evidence type="ECO:0000313" key="2">
    <source>
        <dbReference type="EMBL" id="TDP85797.1"/>
    </source>
</evidence>
<keyword evidence="1" id="KW-1133">Transmembrane helix</keyword>
<dbReference type="OrthoDB" id="9788802at2"/>
<dbReference type="NCBIfam" id="TIGR02532">
    <property type="entry name" value="IV_pilin_GFxxxE"/>
    <property type="match status" value="1"/>
</dbReference>
<accession>A0A4R6RIV0</accession>
<dbReference type="AlphaFoldDB" id="A0A4R6RIV0"/>
<keyword evidence="3" id="KW-1185">Reference proteome</keyword>
<protein>
    <submittedName>
        <fullName evidence="2">MSHA biogenesis protein MshO</fullName>
    </submittedName>
</protein>
<keyword evidence="1" id="KW-0812">Transmembrane</keyword>
<gene>
    <name evidence="2" type="ORF">EV672_102146</name>
</gene>